<evidence type="ECO:0000256" key="1">
    <source>
        <dbReference type="SAM" id="MobiDB-lite"/>
    </source>
</evidence>
<organism evidence="2 3">
    <name type="scientific">Candidatus Onthenecus intestinigallinarum</name>
    <dbReference type="NCBI Taxonomy" id="2840875"/>
    <lineage>
        <taxon>Bacteria</taxon>
        <taxon>Bacillati</taxon>
        <taxon>Bacillota</taxon>
        <taxon>Clostridia</taxon>
        <taxon>Eubacteriales</taxon>
        <taxon>Candidatus Onthenecus</taxon>
    </lineage>
</organism>
<proteinExistence type="predicted"/>
<feature type="region of interest" description="Disordered" evidence="1">
    <location>
        <begin position="113"/>
        <end position="147"/>
    </location>
</feature>
<dbReference type="Proteomes" id="UP000886887">
    <property type="component" value="Unassembled WGS sequence"/>
</dbReference>
<comment type="caution">
    <text evidence="2">The sequence shown here is derived from an EMBL/GenBank/DDBJ whole genome shotgun (WGS) entry which is preliminary data.</text>
</comment>
<dbReference type="AlphaFoldDB" id="A0A9D0Z8G2"/>
<dbReference type="EMBL" id="DVFJ01000008">
    <property type="protein sequence ID" value="HIQ71141.1"/>
    <property type="molecule type" value="Genomic_DNA"/>
</dbReference>
<gene>
    <name evidence="2" type="ORF">IAB73_02885</name>
</gene>
<reference evidence="2" key="1">
    <citation type="submission" date="2020-10" db="EMBL/GenBank/DDBJ databases">
        <authorList>
            <person name="Gilroy R."/>
        </authorList>
    </citation>
    <scope>NUCLEOTIDE SEQUENCE</scope>
    <source>
        <strain evidence="2">ChiSxjej2B14-6234</strain>
    </source>
</reference>
<reference evidence="2" key="2">
    <citation type="journal article" date="2021" name="PeerJ">
        <title>Extensive microbial diversity within the chicken gut microbiome revealed by metagenomics and culture.</title>
        <authorList>
            <person name="Gilroy R."/>
            <person name="Ravi A."/>
            <person name="Getino M."/>
            <person name="Pursley I."/>
            <person name="Horton D.L."/>
            <person name="Alikhan N.F."/>
            <person name="Baker D."/>
            <person name="Gharbi K."/>
            <person name="Hall N."/>
            <person name="Watson M."/>
            <person name="Adriaenssens E.M."/>
            <person name="Foster-Nyarko E."/>
            <person name="Jarju S."/>
            <person name="Secka A."/>
            <person name="Antonio M."/>
            <person name="Oren A."/>
            <person name="Chaudhuri R.R."/>
            <person name="La Ragione R."/>
            <person name="Hildebrand F."/>
            <person name="Pallen M.J."/>
        </authorList>
    </citation>
    <scope>NUCLEOTIDE SEQUENCE</scope>
    <source>
        <strain evidence="2">ChiSxjej2B14-6234</strain>
    </source>
</reference>
<accession>A0A9D0Z8G2</accession>
<evidence type="ECO:0000313" key="2">
    <source>
        <dbReference type="EMBL" id="HIQ71141.1"/>
    </source>
</evidence>
<protein>
    <submittedName>
        <fullName evidence="2">Uncharacterized protein</fullName>
    </submittedName>
</protein>
<name>A0A9D0Z8G2_9FIRM</name>
<feature type="compositionally biased region" description="Basic residues" evidence="1">
    <location>
        <begin position="115"/>
        <end position="126"/>
    </location>
</feature>
<evidence type="ECO:0000313" key="3">
    <source>
        <dbReference type="Proteomes" id="UP000886887"/>
    </source>
</evidence>
<sequence>MRRIARTGGTDMGNSWLEDWLKRDIELPDGAEDVDAAARCVIWMLVPAETGITDDVAARVRTALHRLYLRAIFDTLCAVSRWIDPFGPHDEDAGRTDALVRACKAFWTGAGRAHVSQHGHRRRRRQGGQALRPQTQPPASPAGGPDA</sequence>